<feature type="region of interest" description="Disordered" evidence="2">
    <location>
        <begin position="333"/>
        <end position="440"/>
    </location>
</feature>
<feature type="region of interest" description="Disordered" evidence="2">
    <location>
        <begin position="1222"/>
        <end position="1247"/>
    </location>
</feature>
<feature type="compositionally biased region" description="Polar residues" evidence="2">
    <location>
        <begin position="494"/>
        <end position="510"/>
    </location>
</feature>
<dbReference type="InterPro" id="IPR013041">
    <property type="entry name" value="Clathrin_app_Ig-like_sf"/>
</dbReference>
<dbReference type="KEGG" id="tet:TTHERM_00660460"/>
<protein>
    <submittedName>
        <fullName evidence="3">Uncharacterized protein</fullName>
    </submittedName>
</protein>
<proteinExistence type="predicted"/>
<evidence type="ECO:0000256" key="2">
    <source>
        <dbReference type="SAM" id="MobiDB-lite"/>
    </source>
</evidence>
<dbReference type="EMBL" id="GG662634">
    <property type="protein sequence ID" value="EAR99864.2"/>
    <property type="molecule type" value="Genomic_DNA"/>
</dbReference>
<name>I7MKR1_TETTS</name>
<feature type="region of interest" description="Disordered" evidence="2">
    <location>
        <begin position="1287"/>
        <end position="1319"/>
    </location>
</feature>
<evidence type="ECO:0000313" key="4">
    <source>
        <dbReference type="Proteomes" id="UP000009168"/>
    </source>
</evidence>
<evidence type="ECO:0000256" key="1">
    <source>
        <dbReference type="SAM" id="Coils"/>
    </source>
</evidence>
<feature type="compositionally biased region" description="Polar residues" evidence="2">
    <location>
        <begin position="1287"/>
        <end position="1301"/>
    </location>
</feature>
<feature type="compositionally biased region" description="Basic and acidic residues" evidence="2">
    <location>
        <begin position="409"/>
        <end position="429"/>
    </location>
</feature>
<gene>
    <name evidence="3" type="ORF">TTHERM_00660460</name>
</gene>
<feature type="compositionally biased region" description="Low complexity" evidence="2">
    <location>
        <begin position="365"/>
        <end position="378"/>
    </location>
</feature>
<dbReference type="GeneID" id="7835937"/>
<reference evidence="4" key="1">
    <citation type="journal article" date="2006" name="PLoS Biol.">
        <title>Macronuclear genome sequence of the ciliate Tetrahymena thermophila, a model eukaryote.</title>
        <authorList>
            <person name="Eisen J.A."/>
            <person name="Coyne R.S."/>
            <person name="Wu M."/>
            <person name="Wu D."/>
            <person name="Thiagarajan M."/>
            <person name="Wortman J.R."/>
            <person name="Badger J.H."/>
            <person name="Ren Q."/>
            <person name="Amedeo P."/>
            <person name="Jones K.M."/>
            <person name="Tallon L.J."/>
            <person name="Delcher A.L."/>
            <person name="Salzberg S.L."/>
            <person name="Silva J.C."/>
            <person name="Haas B.J."/>
            <person name="Majoros W.H."/>
            <person name="Farzad M."/>
            <person name="Carlton J.M."/>
            <person name="Smith R.K. Jr."/>
            <person name="Garg J."/>
            <person name="Pearlman R.E."/>
            <person name="Karrer K.M."/>
            <person name="Sun L."/>
            <person name="Manning G."/>
            <person name="Elde N.C."/>
            <person name="Turkewitz A.P."/>
            <person name="Asai D.J."/>
            <person name="Wilkes D.E."/>
            <person name="Wang Y."/>
            <person name="Cai H."/>
            <person name="Collins K."/>
            <person name="Stewart B.A."/>
            <person name="Lee S.R."/>
            <person name="Wilamowska K."/>
            <person name="Weinberg Z."/>
            <person name="Ruzzo W.L."/>
            <person name="Wloga D."/>
            <person name="Gaertig J."/>
            <person name="Frankel J."/>
            <person name="Tsao C.-C."/>
            <person name="Gorovsky M.A."/>
            <person name="Keeling P.J."/>
            <person name="Waller R.F."/>
            <person name="Patron N.J."/>
            <person name="Cherry J.M."/>
            <person name="Stover N.A."/>
            <person name="Krieger C.J."/>
            <person name="del Toro C."/>
            <person name="Ryder H.F."/>
            <person name="Williamson S.C."/>
            <person name="Barbeau R.A."/>
            <person name="Hamilton E.P."/>
            <person name="Orias E."/>
        </authorList>
    </citation>
    <scope>NUCLEOTIDE SEQUENCE [LARGE SCALE GENOMIC DNA]</scope>
    <source>
        <strain evidence="4">SB210</strain>
    </source>
</reference>
<sequence length="1774" mass="207508">MSKKVNDLINDVLSDLETYKSNIKKIKSSISSGDQELINLVLQTTEYCLTNSTVKPIAILNSLRLLKESMDTKNIDMINKLNKHKTILDSMFQIAKFDYQSQNDDRGSLYYGEKAEQQMQIIGNSLVRLSLECFLFWSYLYQNNLENPSEISSYLQYYESLVELGVKFPEKINYFKQALKEMQQQSSNPQTEQVQDQKQQNNEKGNQRDISQEIEDLISKFNSVILQIEVNISNEKSDQNINQQELESQFAVVDLFVDKSFEFIQLINTQYKNLEMKYKQYLSNLQIKAISVQKSYKSYRQKNIDFIKLRNLFLETTNKELLQIILEEEEQEKKTKQNTALPSKSNQANHHLEIEEIDEIDYGDSKISSKQRSNISSSGFTIEDSNSAKDKKTKQKEESPRLYYYNQSSEKKYSKQQSEERKSSTRYDDNNDYGEMVDKKENIKDESKNIIQYDNVVYLNKQDNSKNLNPRDSFGNYPSAIQSNKQEDNIQPKFGSQFNTTNNSSRGVIQNNSSSNFSSSNNTPAFRVDSNNQQQMKSFRENQEDANLSQRNLEEKQMEIQRLNNLLSAKEKEKELIEKEVKINKDEKEMHKRESERQKISIEKLENQISVLERERNLIIDEKDILHQKLEQALEKISQLTNKTIQNQQQMTDYQLIMSENSQLRQELNQFKNHYQEMVDSHEKRENEMLQRIRESEKEKAQKENESDKEKLRLNEKIKDLQNQIHDIEEQNRILEENVEHSKRISLVVDEQKQSESKKTQSMVQELQSKRTIIEKYEADNERLSKQITILKDDMKRQNEYLSDLESQLNNVQIERDQLKNKVQDLLQQLSDERAKAVSHQQLELESINVDQKFQNERLEFNLKIEKIELENIKLQKDLLAKKEYIDQLNQNNAELNDLIQDLKEESKQLNSKLEQQNIKIRDLNSIQQQQQKSARSMSTDRQFNQEELNLLKSQIQELQNERNALKREIEENKNSKLTYRSVNNSQTGENKSQQVEIEEKLQFQQQQIDQLNKIIQSFQPIQTENQRPKSKRDHLEIQTSENQNVIHTFDQTLKSTQFSSYNGQDMMRIDTKATPTSKPPIYVRDSISEEQSTQPNISVSRNQLSLTQNLNPLMLKLSNITTNSSDQINQIQASNYYQHKLMQDLFAAQGYLNQNNTLNTSFNNTKNDFNASGQIQVQKVLHSEPTTQTPQSRKFSLDQMIAQQQIPQSVKNQRGLNTIEEESSNNTYRKRPTIRSKSNMHNYSNNSQNYLNLSDYLRSKTPIHSGNSTTSHSQYFSNTMGLFNNTNQANNFQSSSNGFGQSRSRQESRNNSRCDSRVSSDFLNLSAEQKDSQDNTLYLDIENNDYHLSTHNNTSFNINPQQQNSVNQNINVITNNNNLSNTQNAIQATFLTKRSQSQNSSKQNLQKINNSGMILTLQPNSFQQTFNLNETENFATTTTNLQSSTITPSERQKCDFFFQQLIYPFQKPDDYYNNKNKSNNIKGQLLKFNNLIQQNYLKQFQKSSLSNLLEQDNKESSSFDRFRKSCLSDKGVISQSSILKVGTLTSHHYSQTKKHFLKITVHFLNISKQEITHLSYINIENQDVVVKMNPTVVKCDIPSEHKVKVDLLIQIIKIPFNLPEGSILLTQNGKDQQVQLVLPAMINKFMVYKDVNITIFKQKWQFIQQKYIFKSQEFQYSTNILKNSFSIMKYFPQLIELTPFEKDEHIAGISDFKVGGLVSFIQKENSEYMLKFIFKPLQKMQIQFAISQQNTVEQFDQQLAEHFINTIYFLLKQ</sequence>
<evidence type="ECO:0000313" key="3">
    <source>
        <dbReference type="EMBL" id="EAR99864.2"/>
    </source>
</evidence>
<dbReference type="SUPFAM" id="SSF49348">
    <property type="entry name" value="Clathrin adaptor appendage domain"/>
    <property type="match status" value="1"/>
</dbReference>
<keyword evidence="1" id="KW-0175">Coiled coil</keyword>
<feature type="compositionally biased region" description="Polar residues" evidence="2">
    <location>
        <begin position="185"/>
        <end position="204"/>
    </location>
</feature>
<dbReference type="OrthoDB" id="293517at2759"/>
<feature type="region of interest" description="Disordered" evidence="2">
    <location>
        <begin position="185"/>
        <end position="208"/>
    </location>
</feature>
<organism evidence="3 4">
    <name type="scientific">Tetrahymena thermophila (strain SB210)</name>
    <dbReference type="NCBI Taxonomy" id="312017"/>
    <lineage>
        <taxon>Eukaryota</taxon>
        <taxon>Sar</taxon>
        <taxon>Alveolata</taxon>
        <taxon>Ciliophora</taxon>
        <taxon>Intramacronucleata</taxon>
        <taxon>Oligohymenophorea</taxon>
        <taxon>Hymenostomatida</taxon>
        <taxon>Tetrahymenina</taxon>
        <taxon>Tetrahymenidae</taxon>
        <taxon>Tetrahymena</taxon>
    </lineage>
</organism>
<dbReference type="InParanoid" id="I7MKR1"/>
<feature type="compositionally biased region" description="Low complexity" evidence="2">
    <location>
        <begin position="511"/>
        <end position="522"/>
    </location>
</feature>
<feature type="compositionally biased region" description="Basic and acidic residues" evidence="2">
    <location>
        <begin position="1305"/>
        <end position="1319"/>
    </location>
</feature>
<keyword evidence="4" id="KW-1185">Reference proteome</keyword>
<feature type="region of interest" description="Disordered" evidence="2">
    <location>
        <begin position="490"/>
        <end position="528"/>
    </location>
</feature>
<dbReference type="RefSeq" id="XP_001020109.2">
    <property type="nucleotide sequence ID" value="XM_001020109.2"/>
</dbReference>
<feature type="coiled-coil region" evidence="1">
    <location>
        <begin position="536"/>
        <end position="1015"/>
    </location>
</feature>
<accession>I7MKR1</accession>
<dbReference type="Proteomes" id="UP000009168">
    <property type="component" value="Unassembled WGS sequence"/>
</dbReference>
<feature type="compositionally biased region" description="Polar residues" evidence="2">
    <location>
        <begin position="337"/>
        <end position="349"/>
    </location>
</feature>
<feature type="compositionally biased region" description="Basic and acidic residues" evidence="2">
    <location>
        <begin position="386"/>
        <end position="400"/>
    </location>
</feature>